<dbReference type="InterPro" id="IPR001509">
    <property type="entry name" value="Epimerase_deHydtase"/>
</dbReference>
<keyword evidence="1" id="KW-0732">Signal</keyword>
<evidence type="ECO:0000313" key="5">
    <source>
        <dbReference type="RefSeq" id="XP_013789316.1"/>
    </source>
</evidence>
<dbReference type="PANTHER" id="PTHR43725:SF32">
    <property type="entry name" value="NAD-DEPENDENT EPIMERASE_DEHYDRATASE DOMAIN-CONTAINING PROTEIN"/>
    <property type="match status" value="1"/>
</dbReference>
<dbReference type="RefSeq" id="XP_013789315.1">
    <property type="nucleotide sequence ID" value="XM_013933861.2"/>
</dbReference>
<feature type="domain" description="NAD-dependent epimerase/dehydratase" evidence="2">
    <location>
        <begin position="24"/>
        <end position="254"/>
    </location>
</feature>
<evidence type="ECO:0000259" key="2">
    <source>
        <dbReference type="Pfam" id="PF01370"/>
    </source>
</evidence>
<gene>
    <name evidence="4 5" type="primary">LOC106473181</name>
</gene>
<dbReference type="Gene3D" id="3.40.50.720">
    <property type="entry name" value="NAD(P)-binding Rossmann-like Domain"/>
    <property type="match status" value="1"/>
</dbReference>
<keyword evidence="3" id="KW-1185">Reference proteome</keyword>
<feature type="chain" id="PRO_5045022052" evidence="1">
    <location>
        <begin position="20"/>
        <end position="409"/>
    </location>
</feature>
<proteinExistence type="predicted"/>
<dbReference type="Proteomes" id="UP000694941">
    <property type="component" value="Unplaced"/>
</dbReference>
<organism evidence="3 5">
    <name type="scientific">Limulus polyphemus</name>
    <name type="common">Atlantic horseshoe crab</name>
    <dbReference type="NCBI Taxonomy" id="6850"/>
    <lineage>
        <taxon>Eukaryota</taxon>
        <taxon>Metazoa</taxon>
        <taxon>Ecdysozoa</taxon>
        <taxon>Arthropoda</taxon>
        <taxon>Chelicerata</taxon>
        <taxon>Merostomata</taxon>
        <taxon>Xiphosura</taxon>
        <taxon>Limulidae</taxon>
        <taxon>Limulus</taxon>
    </lineage>
</organism>
<dbReference type="SUPFAM" id="SSF51735">
    <property type="entry name" value="NAD(P)-binding Rossmann-fold domains"/>
    <property type="match status" value="1"/>
</dbReference>
<name>A0ABM1BV80_LIMPO</name>
<evidence type="ECO:0000256" key="1">
    <source>
        <dbReference type="SAM" id="SignalP"/>
    </source>
</evidence>
<dbReference type="PANTHER" id="PTHR43725">
    <property type="entry name" value="UDP-GLUCOSE 4-EPIMERASE"/>
    <property type="match status" value="1"/>
</dbReference>
<dbReference type="RefSeq" id="XP_013789316.1">
    <property type="nucleotide sequence ID" value="XM_013933862.2"/>
</dbReference>
<sequence>MKKLILQLVFAVLFYKVECLQWNILVFGGNGFIGSECVNVLKKEHKVTLVNRGTLYWDTEKRILPYITQISCDRNVGLENCAKFMQYLEQTSNIDFVIDFSGYHPDIIQNACKVLQGKVGTYIYISSDSVYEVIIKNHTTPSKETDAERPSSIKEQERLNSLDPYGHSKLAGEEILRKQRDEGGFPFIFLRLPDVIGPRDTTKRWWTYQLWLQLVNSTGRPILIPEKVMSITSSLVFVKDVAKIMPKVFELAAEKDAAVLDHSFNLAFSEHFTVRMILDKMQDILGLRGVEYQYVKSEDTFEIYSSVFSFHIFPSVFQGPVDISSAEKVLDWSPTPWNIAAVDTINFYVQAFHCFPEERDVIVHRLLTHVVSPSHRDIFLEAVENMTKKGLPDGFSCAYDLIGTFHDEL</sequence>
<accession>A0ABM1BV80</accession>
<reference evidence="4 5" key="1">
    <citation type="submission" date="2025-05" db="UniProtKB">
        <authorList>
            <consortium name="RefSeq"/>
        </authorList>
    </citation>
    <scope>IDENTIFICATION</scope>
    <source>
        <tissue evidence="4 5">Muscle</tissue>
    </source>
</reference>
<dbReference type="InterPro" id="IPR036291">
    <property type="entry name" value="NAD(P)-bd_dom_sf"/>
</dbReference>
<dbReference type="Pfam" id="PF01370">
    <property type="entry name" value="Epimerase"/>
    <property type="match status" value="1"/>
</dbReference>
<dbReference type="GeneID" id="106473181"/>
<feature type="signal peptide" evidence="1">
    <location>
        <begin position="1"/>
        <end position="19"/>
    </location>
</feature>
<evidence type="ECO:0000313" key="3">
    <source>
        <dbReference type="Proteomes" id="UP000694941"/>
    </source>
</evidence>
<protein>
    <submittedName>
        <fullName evidence="4 5">Uncharacterized protein LOC106473181</fullName>
    </submittedName>
</protein>
<evidence type="ECO:0000313" key="4">
    <source>
        <dbReference type="RefSeq" id="XP_013789315.1"/>
    </source>
</evidence>